<dbReference type="EMBL" id="FZQP02002913">
    <property type="protein sequence ID" value="VVC96873.1"/>
    <property type="molecule type" value="Genomic_DNA"/>
</dbReference>
<accession>A0A5E4QHA3</accession>
<feature type="region of interest" description="Disordered" evidence="1">
    <location>
        <begin position="50"/>
        <end position="94"/>
    </location>
</feature>
<evidence type="ECO:0000313" key="3">
    <source>
        <dbReference type="Proteomes" id="UP000324832"/>
    </source>
</evidence>
<name>A0A5E4QHA3_9NEOP</name>
<evidence type="ECO:0000313" key="2">
    <source>
        <dbReference type="EMBL" id="VVC96873.1"/>
    </source>
</evidence>
<sequence>MNVLRPYHCIFRDSKDEILKKIRSEKKITQRRIDALPAESRQELMARKRKSQLERMLLPDAPPRKRRTKKASPERSPCLLMRPAEAHPSTSGVT</sequence>
<gene>
    <name evidence="2" type="ORF">LSINAPIS_LOCUS8277</name>
</gene>
<reference evidence="2 3" key="1">
    <citation type="submission" date="2017-07" db="EMBL/GenBank/DDBJ databases">
        <authorList>
            <person name="Talla V."/>
            <person name="Backstrom N."/>
        </authorList>
    </citation>
    <scope>NUCLEOTIDE SEQUENCE [LARGE SCALE GENOMIC DNA]</scope>
</reference>
<dbReference type="AlphaFoldDB" id="A0A5E4QHA3"/>
<evidence type="ECO:0000256" key="1">
    <source>
        <dbReference type="SAM" id="MobiDB-lite"/>
    </source>
</evidence>
<dbReference type="Proteomes" id="UP000324832">
    <property type="component" value="Unassembled WGS sequence"/>
</dbReference>
<proteinExistence type="predicted"/>
<keyword evidence="3" id="KW-1185">Reference proteome</keyword>
<organism evidence="2 3">
    <name type="scientific">Leptidea sinapis</name>
    <dbReference type="NCBI Taxonomy" id="189913"/>
    <lineage>
        <taxon>Eukaryota</taxon>
        <taxon>Metazoa</taxon>
        <taxon>Ecdysozoa</taxon>
        <taxon>Arthropoda</taxon>
        <taxon>Hexapoda</taxon>
        <taxon>Insecta</taxon>
        <taxon>Pterygota</taxon>
        <taxon>Neoptera</taxon>
        <taxon>Endopterygota</taxon>
        <taxon>Lepidoptera</taxon>
        <taxon>Glossata</taxon>
        <taxon>Ditrysia</taxon>
        <taxon>Papilionoidea</taxon>
        <taxon>Pieridae</taxon>
        <taxon>Dismorphiinae</taxon>
        <taxon>Leptidea</taxon>
    </lineage>
</organism>
<protein>
    <submittedName>
        <fullName evidence="2">Uncharacterized protein</fullName>
    </submittedName>
</protein>